<dbReference type="GO" id="GO:0016491">
    <property type="term" value="F:oxidoreductase activity"/>
    <property type="evidence" value="ECO:0007669"/>
    <property type="project" value="UniProtKB-KW"/>
</dbReference>
<dbReference type="Proteomes" id="UP000194873">
    <property type="component" value="Unassembled WGS sequence"/>
</dbReference>
<keyword evidence="1" id="KW-0560">Oxidoreductase</keyword>
<comment type="caution">
    <text evidence="4">The sequence shown here is derived from an EMBL/GenBank/DDBJ whole genome shotgun (WGS) entry which is preliminary data.</text>
</comment>
<dbReference type="NCBIfam" id="TIGR01409">
    <property type="entry name" value="TAT_signal_seq"/>
    <property type="match status" value="1"/>
</dbReference>
<evidence type="ECO:0000256" key="1">
    <source>
        <dbReference type="ARBA" id="ARBA00023002"/>
    </source>
</evidence>
<dbReference type="InterPro" id="IPR036291">
    <property type="entry name" value="NAD(P)-bd_dom_sf"/>
</dbReference>
<dbReference type="Pfam" id="PF01408">
    <property type="entry name" value="GFO_IDH_MocA"/>
    <property type="match status" value="1"/>
</dbReference>
<keyword evidence="5" id="KW-1185">Reference proteome</keyword>
<dbReference type="Gene3D" id="3.30.360.10">
    <property type="entry name" value="Dihydrodipicolinate Reductase, domain 2"/>
    <property type="match status" value="1"/>
</dbReference>
<evidence type="ECO:0000259" key="2">
    <source>
        <dbReference type="Pfam" id="PF01408"/>
    </source>
</evidence>
<dbReference type="InterPro" id="IPR008354">
    <property type="entry name" value="Glc-Fru_OxRdtase_bac"/>
</dbReference>
<accession>A0A243WET8</accession>
<feature type="domain" description="Gfo/Idh/MocA-like oxidoreductase N-terminal" evidence="2">
    <location>
        <begin position="63"/>
        <end position="186"/>
    </location>
</feature>
<dbReference type="InterPro" id="IPR000683">
    <property type="entry name" value="Gfo/Idh/MocA-like_OxRdtase_N"/>
</dbReference>
<sequence length="404" mass="44262">MKTPTSPPDFSASSRRDFLRRLSLGVGAGLVGLPMLADAFVATPEAEYGLASLAALQAGRKLGVALVGLGGYSSGQLAPALQQTQLCRLTGIVTGTPEKAQKWKQQYNIPDKNIYNYQNFDSIKDNPDIDIVYVVLPNALHAEFVERAARAGKHVICEKPMATSVEDCRRMIEACKKAGKKLSIGYRLHFDPYNLAAMRIGQNQQYGPVKKLIGENGFTMGNNRPWRIQKKLSGGGPLMDMGIYCVQGVIYTKGQLPVSVTAKYPPKQRPQQFNEVEEAINWQFQFADGSVADCRTSYVENVGRLRMEAANGWLELQPAYAYNGLKGETSKGPLPNMPARDVSQQALQMDDFADCILNNKPTRVPGEMGLRDVQLLKAIYQAADSGQKVSTKDVVAVLDKVGAR</sequence>
<dbReference type="PROSITE" id="PS51318">
    <property type="entry name" value="TAT"/>
    <property type="match status" value="1"/>
</dbReference>
<dbReference type="InterPro" id="IPR050463">
    <property type="entry name" value="Gfo/Idh/MocA_oxidrdct_glycsds"/>
</dbReference>
<dbReference type="PANTHER" id="PTHR43818">
    <property type="entry name" value="BCDNA.GH03377"/>
    <property type="match status" value="1"/>
</dbReference>
<dbReference type="SUPFAM" id="SSF55347">
    <property type="entry name" value="Glyceraldehyde-3-phosphate dehydrogenase-like, C-terminal domain"/>
    <property type="match status" value="1"/>
</dbReference>
<dbReference type="RefSeq" id="WP_086593843.1">
    <property type="nucleotide sequence ID" value="NZ_MTSE01000004.1"/>
</dbReference>
<name>A0A243WET8_9BACT</name>
<dbReference type="InterPro" id="IPR006311">
    <property type="entry name" value="TAT_signal"/>
</dbReference>
<gene>
    <name evidence="4" type="ORF">BXP70_09595</name>
</gene>
<dbReference type="PANTHER" id="PTHR43818:SF11">
    <property type="entry name" value="BCDNA.GH03377"/>
    <property type="match status" value="1"/>
</dbReference>
<protein>
    <submittedName>
        <fullName evidence="4">Glucose-fructose oxidoreductase</fullName>
    </submittedName>
</protein>
<dbReference type="Gene3D" id="3.40.50.720">
    <property type="entry name" value="NAD(P)-binding Rossmann-like Domain"/>
    <property type="match status" value="1"/>
</dbReference>
<proteinExistence type="predicted"/>
<dbReference type="GO" id="GO:0000166">
    <property type="term" value="F:nucleotide binding"/>
    <property type="evidence" value="ECO:0007669"/>
    <property type="project" value="InterPro"/>
</dbReference>
<evidence type="ECO:0000313" key="5">
    <source>
        <dbReference type="Proteomes" id="UP000194873"/>
    </source>
</evidence>
<organism evidence="4 5">
    <name type="scientific">Hymenobacter crusticola</name>
    <dbReference type="NCBI Taxonomy" id="1770526"/>
    <lineage>
        <taxon>Bacteria</taxon>
        <taxon>Pseudomonadati</taxon>
        <taxon>Bacteroidota</taxon>
        <taxon>Cytophagia</taxon>
        <taxon>Cytophagales</taxon>
        <taxon>Hymenobacteraceae</taxon>
        <taxon>Hymenobacter</taxon>
    </lineage>
</organism>
<evidence type="ECO:0000259" key="3">
    <source>
        <dbReference type="Pfam" id="PF22725"/>
    </source>
</evidence>
<dbReference type="EMBL" id="MTSE01000004">
    <property type="protein sequence ID" value="OUJ74000.1"/>
    <property type="molecule type" value="Genomic_DNA"/>
</dbReference>
<dbReference type="AlphaFoldDB" id="A0A243WET8"/>
<evidence type="ECO:0000313" key="4">
    <source>
        <dbReference type="EMBL" id="OUJ74000.1"/>
    </source>
</evidence>
<dbReference type="InterPro" id="IPR019546">
    <property type="entry name" value="TAT_signal_bac_arc"/>
</dbReference>
<dbReference type="InterPro" id="IPR055170">
    <property type="entry name" value="GFO_IDH_MocA-like_dom"/>
</dbReference>
<dbReference type="SUPFAM" id="SSF51735">
    <property type="entry name" value="NAD(P)-binding Rossmann-fold domains"/>
    <property type="match status" value="1"/>
</dbReference>
<dbReference type="PRINTS" id="PR01775">
    <property type="entry name" value="GLFROXRDTASE"/>
</dbReference>
<dbReference type="OrthoDB" id="9795543at2"/>
<feature type="domain" description="GFO/IDH/MocA-like oxidoreductase" evidence="3">
    <location>
        <begin position="201"/>
        <end position="308"/>
    </location>
</feature>
<dbReference type="Pfam" id="PF22725">
    <property type="entry name" value="GFO_IDH_MocA_C3"/>
    <property type="match status" value="1"/>
</dbReference>
<reference evidence="4 5" key="1">
    <citation type="submission" date="2017-01" db="EMBL/GenBank/DDBJ databases">
        <title>A new Hymenobacter.</title>
        <authorList>
            <person name="Liang Y."/>
            <person name="Feng F."/>
        </authorList>
    </citation>
    <scope>NUCLEOTIDE SEQUENCE [LARGE SCALE GENOMIC DNA]</scope>
    <source>
        <strain evidence="4">MIMBbqt21</strain>
    </source>
</reference>